<accession>A0A238FRG9</accession>
<dbReference type="STRING" id="269621.A0A238FRG9"/>
<protein>
    <submittedName>
        <fullName evidence="1">BQ2448_8103 protein</fullName>
    </submittedName>
</protein>
<dbReference type="EMBL" id="FMSP01000021">
    <property type="protein sequence ID" value="SCV74464.1"/>
    <property type="molecule type" value="Genomic_DNA"/>
</dbReference>
<keyword evidence="2" id="KW-1185">Reference proteome</keyword>
<dbReference type="AlphaFoldDB" id="A0A238FRG9"/>
<organism evidence="1 2">
    <name type="scientific">Microbotryum intermedium</name>
    <dbReference type="NCBI Taxonomy" id="269621"/>
    <lineage>
        <taxon>Eukaryota</taxon>
        <taxon>Fungi</taxon>
        <taxon>Dikarya</taxon>
        <taxon>Basidiomycota</taxon>
        <taxon>Pucciniomycotina</taxon>
        <taxon>Microbotryomycetes</taxon>
        <taxon>Microbotryales</taxon>
        <taxon>Microbotryaceae</taxon>
        <taxon>Microbotryum</taxon>
    </lineage>
</organism>
<reference evidence="2" key="1">
    <citation type="submission" date="2016-09" db="EMBL/GenBank/DDBJ databases">
        <authorList>
            <person name="Jeantristanb JTB J.-T."/>
            <person name="Ricardo R."/>
        </authorList>
    </citation>
    <scope>NUCLEOTIDE SEQUENCE [LARGE SCALE GENOMIC DNA]</scope>
</reference>
<name>A0A238FRG9_9BASI</name>
<proteinExistence type="predicted"/>
<sequence length="347" mass="39437">MNGSQVDSVPTHPSEAPYHKYLNDRRTYVNAVARDAFKLRVFEDQLKARRENAIDEQAVSKAQIRAQRLECIFKRCAEAKLDPDDLPTEHKLVKVALPLSDSSWQRMKDTIFQIVDLHEGVTRLSATELRAKTLSLPAAKTFLEDPRIKAMLEPEDSLDIDPTWQGHRSTIMALVDDLCAAQRLSLFCMLAEGLEHAGFELDKNTIPPLSHEQIRLVDEVLADARNQFVCSGQSLTYSELELHHASNDTPHTKPHPFHCWLCDLSDTRATIVVSMDILRMLREIEERTGITHPTSSGFEGLVNVFVCKSYFKFYRRSDFGVSQESQPESWSWMLAHFLRIIGAATTT</sequence>
<evidence type="ECO:0000313" key="1">
    <source>
        <dbReference type="EMBL" id="SCV74464.1"/>
    </source>
</evidence>
<evidence type="ECO:0000313" key="2">
    <source>
        <dbReference type="Proteomes" id="UP000198372"/>
    </source>
</evidence>
<dbReference type="Proteomes" id="UP000198372">
    <property type="component" value="Unassembled WGS sequence"/>
</dbReference>
<gene>
    <name evidence="1" type="ORF">BQ2448_8103</name>
</gene>